<accession>A0A2S4N9Q3</accession>
<name>A0A2S4N9Q3_9FLAO</name>
<dbReference type="InterPro" id="IPR001537">
    <property type="entry name" value="SpoU_MeTrfase"/>
</dbReference>
<dbReference type="Gene3D" id="3.40.1280.10">
    <property type="match status" value="1"/>
</dbReference>
<dbReference type="GO" id="GO:0008173">
    <property type="term" value="F:RNA methyltransferase activity"/>
    <property type="evidence" value="ECO:0007669"/>
    <property type="project" value="InterPro"/>
</dbReference>
<dbReference type="AlphaFoldDB" id="A0A2S4N9Q3"/>
<dbReference type="SUPFAM" id="SSF55315">
    <property type="entry name" value="L30e-like"/>
    <property type="match status" value="1"/>
</dbReference>
<evidence type="ECO:0000256" key="1">
    <source>
        <dbReference type="ARBA" id="ARBA00022603"/>
    </source>
</evidence>
<sequence length="254" mass="28030">MAVFLYLCHMEKENVIFGIRAIIEAIQAKKEIDKIFIQNEANSELMKELFKTIKQHNLNYAYVPVEKLNRMTTQNHQGAIATIAPILFQKLETFIDNLVEKNENPLLLILDQLSDARNFGAIIRTAECTGVDGIIIQKTGSAPVNGDTVKTSAGAVFNIPICKVDHIKDAIFYLQGSGITTVAATEKTEQSIYDVNLNQPVAIIMGSEDRGINPSVLKIVDQKAKLPMFGTIGSLNVSVACGAFLYETVRQRSL</sequence>
<dbReference type="SUPFAM" id="SSF75217">
    <property type="entry name" value="alpha/beta knot"/>
    <property type="match status" value="1"/>
</dbReference>
<dbReference type="InterPro" id="IPR029064">
    <property type="entry name" value="Ribosomal_eL30-like_sf"/>
</dbReference>
<dbReference type="InterPro" id="IPR004441">
    <property type="entry name" value="rRNA_MeTrfase_TrmH"/>
</dbReference>
<dbReference type="GO" id="GO:0005829">
    <property type="term" value="C:cytosol"/>
    <property type="evidence" value="ECO:0007669"/>
    <property type="project" value="TreeGrafter"/>
</dbReference>
<comment type="caution">
    <text evidence="4">The sequence shown here is derived from an EMBL/GenBank/DDBJ whole genome shotgun (WGS) entry which is preliminary data.</text>
</comment>
<evidence type="ECO:0000259" key="3">
    <source>
        <dbReference type="SMART" id="SM00967"/>
    </source>
</evidence>
<dbReference type="EMBL" id="PQNY01000004">
    <property type="protein sequence ID" value="POS02417.1"/>
    <property type="molecule type" value="Genomic_DNA"/>
</dbReference>
<dbReference type="InterPro" id="IPR029028">
    <property type="entry name" value="Alpha/beta_knot_MTases"/>
</dbReference>
<evidence type="ECO:0000313" key="4">
    <source>
        <dbReference type="EMBL" id="POS02417.1"/>
    </source>
</evidence>
<evidence type="ECO:0000256" key="2">
    <source>
        <dbReference type="ARBA" id="ARBA00022679"/>
    </source>
</evidence>
<gene>
    <name evidence="4" type="ORF">Q361_104138</name>
</gene>
<feature type="domain" description="RNA 2-O ribose methyltransferase substrate binding" evidence="3">
    <location>
        <begin position="15"/>
        <end position="89"/>
    </location>
</feature>
<dbReference type="PANTHER" id="PTHR46429">
    <property type="entry name" value="23S RRNA (GUANOSINE-2'-O-)-METHYLTRANSFERASE RLMB"/>
    <property type="match status" value="1"/>
</dbReference>
<dbReference type="PANTHER" id="PTHR46429:SF1">
    <property type="entry name" value="23S RRNA (GUANOSINE-2'-O-)-METHYLTRANSFERASE RLMB"/>
    <property type="match status" value="1"/>
</dbReference>
<dbReference type="GO" id="GO:0032259">
    <property type="term" value="P:methylation"/>
    <property type="evidence" value="ECO:0007669"/>
    <property type="project" value="UniProtKB-KW"/>
</dbReference>
<keyword evidence="5" id="KW-1185">Reference proteome</keyword>
<dbReference type="CDD" id="cd18103">
    <property type="entry name" value="SpoU-like_RlmB"/>
    <property type="match status" value="1"/>
</dbReference>
<dbReference type="InterPro" id="IPR013123">
    <property type="entry name" value="SpoU_subst-bd"/>
</dbReference>
<organism evidence="4 5">
    <name type="scientific">Flavobacterium croceum DSM 17960</name>
    <dbReference type="NCBI Taxonomy" id="1121886"/>
    <lineage>
        <taxon>Bacteria</taxon>
        <taxon>Pseudomonadati</taxon>
        <taxon>Bacteroidota</taxon>
        <taxon>Flavobacteriia</taxon>
        <taxon>Flavobacteriales</taxon>
        <taxon>Flavobacteriaceae</taxon>
        <taxon>Flavobacterium</taxon>
    </lineage>
</organism>
<keyword evidence="1 4" id="KW-0489">Methyltransferase</keyword>
<proteinExistence type="predicted"/>
<dbReference type="Gene3D" id="3.30.1330.30">
    <property type="match status" value="1"/>
</dbReference>
<reference evidence="4 5" key="1">
    <citation type="submission" date="2018-01" db="EMBL/GenBank/DDBJ databases">
        <title>Genomic Encyclopedia of Type Strains, Phase I: the one thousand microbial genomes (KMG-I) project.</title>
        <authorList>
            <person name="Goeker M."/>
        </authorList>
    </citation>
    <scope>NUCLEOTIDE SEQUENCE [LARGE SCALE GENOMIC DNA]</scope>
    <source>
        <strain evidence="4 5">DSM 17960</strain>
    </source>
</reference>
<dbReference type="InterPro" id="IPR029026">
    <property type="entry name" value="tRNA_m1G_MTases_N"/>
</dbReference>
<dbReference type="Pfam" id="PF08032">
    <property type="entry name" value="SpoU_sub_bind"/>
    <property type="match status" value="1"/>
</dbReference>
<dbReference type="Pfam" id="PF00588">
    <property type="entry name" value="SpoU_methylase"/>
    <property type="match status" value="1"/>
</dbReference>
<dbReference type="Proteomes" id="UP000237056">
    <property type="component" value="Unassembled WGS sequence"/>
</dbReference>
<dbReference type="GO" id="GO:0003723">
    <property type="term" value="F:RNA binding"/>
    <property type="evidence" value="ECO:0007669"/>
    <property type="project" value="InterPro"/>
</dbReference>
<dbReference type="SMART" id="SM00967">
    <property type="entry name" value="SpoU_sub_bind"/>
    <property type="match status" value="1"/>
</dbReference>
<dbReference type="GO" id="GO:0006396">
    <property type="term" value="P:RNA processing"/>
    <property type="evidence" value="ECO:0007669"/>
    <property type="project" value="InterPro"/>
</dbReference>
<dbReference type="NCBIfam" id="TIGR00186">
    <property type="entry name" value="rRNA_methyl_3"/>
    <property type="match status" value="1"/>
</dbReference>
<evidence type="ECO:0000313" key="5">
    <source>
        <dbReference type="Proteomes" id="UP000237056"/>
    </source>
</evidence>
<protein>
    <submittedName>
        <fullName evidence="4">23S rRNA (Guanosine2251-2'-O)-methyltransferase</fullName>
    </submittedName>
</protein>
<keyword evidence="2 4" id="KW-0808">Transferase</keyword>